<feature type="region of interest" description="Disordered" evidence="6">
    <location>
        <begin position="360"/>
        <end position="392"/>
    </location>
</feature>
<feature type="domain" description="NolW-like" evidence="8">
    <location>
        <begin position="578"/>
        <end position="667"/>
    </location>
</feature>
<dbReference type="InterPro" id="IPR001775">
    <property type="entry name" value="GspD/PilQ"/>
</dbReference>
<evidence type="ECO:0000256" key="1">
    <source>
        <dbReference type="ARBA" id="ARBA00004370"/>
    </source>
</evidence>
<evidence type="ECO:0000256" key="3">
    <source>
        <dbReference type="ARBA" id="ARBA00023136"/>
    </source>
</evidence>
<evidence type="ECO:0000256" key="6">
    <source>
        <dbReference type="SAM" id="MobiDB-lite"/>
    </source>
</evidence>
<evidence type="ECO:0000256" key="2">
    <source>
        <dbReference type="ARBA" id="ARBA00022729"/>
    </source>
</evidence>
<dbReference type="EMBL" id="CP017641">
    <property type="protein sequence ID" value="APZ93438.1"/>
    <property type="molecule type" value="Genomic_DNA"/>
</dbReference>
<dbReference type="Proteomes" id="UP000187735">
    <property type="component" value="Chromosome"/>
</dbReference>
<comment type="subcellular location">
    <subcellularLocation>
        <location evidence="5">Cell outer membrane</location>
    </subcellularLocation>
    <subcellularLocation>
        <location evidence="1">Membrane</location>
    </subcellularLocation>
</comment>
<sequence>MKQWWHSMATAIATVMVIGATCSNAGGQWEEQSFRIYSVKHVAPVEVRRMLSELLGDQAAGVRVIADAEQKQVVVSGGPTVQQLASQLIKEVDKPSAVQTAAPSVLPRAAFEAAVLKSYSVSAQALPQRLPQIREIAGPDAKITSDQQRGLVFVVATPARHQALEKLLTSQSQTQNATPSQRLGQWPSSTRAVPVEVADPSVLFPQSTVTAVSSTTESKSIRLQQITAQQCQQALKRLLGTQLQDLNSNRFRYTTNETSTAMLSFDTDTHVCQLQGDRTLVRQFAALIQRFEDSQSRTTGQSFRFVPLKNVSPDVLNKAINLWKQTSGSGEVMENAQSSTADLWANLRVRPAGFVQQVDDDANKAGPANALGTAPPPDNSDAGLRRPSSDVTVQPLPDLDVLILRGRDPDVEELVRIIQEIEKLSDETAPEIEVYFLQHVQDGALNDVIEDVMDELTGPLQGRISITPLVKPNALLLIGWGEAVNAAKQLIRKLDKPVSPGTQMKVFPLRFAPVAEVTQIITEFLNGRGGMGPDVNVSSNPRTNSLIVNASPRDMEEVAQLIQRLDVGSAASVNQAKMVRLKNSLATDVASTITSAITAARGGTTGRRSAALEMLLVQPDGQRVVTSGLLDSVTLTPDVRTNSIFITGPEESLPLIERLIEQLDESPAASAQIKVFEVHNGDASEMVLLLRSLFPVATTSTVPQLATADGESSLVPVRFSVDVRTNTIVATGTSGDLQIIEALLLRLDQTESQDRVNRVYRLKNSPATDVARAVNDFLRSERIVSQAAPGRLNPFQQIEQEVVVVPEPVRNSLIISATPRYFEQILELVEDLDEQPPQVMIQVILAEVDLDNFHEFGVELGLQDSLLFDRSLLGELLTTTVTAAESTAAGVVTTTSQNIVGATNSPGFDFNNNPLGNSGSTQSRATSGTVAGQALSHFSLGRVNSDLEYGGLVLSASSENVSVLLRALDQSGSMEVLSRPQIMTLDNQQAFIQVGERVPRIVNSQLTQLGQINSLELEDVGLLLGVTPRISPEGHVVMEIDAEKSEVGPERDGIPISVSNDGSVIRSPRVEVTTAQTTVSAASGQTIVIGGLITNSNQTLSRRVPWLGDLPLLGNLFRYDGHTNRRTELLIILTPHVIAGRSEAEYLKQVEMSRMSWVSSDVFEWLDAGPDTVGSMNDDGVPVIFPDGAPVIELAPIPNTTPTQQQYLHQKDGMDVPPTPSENPGLPIPELQSRSSSQSVQQVAFAEQQKSDVTSPDNEPQTAINALANGQVDSTTSVRNADMKVEKTVSVSRTGSAIKAPEKPEKKSRFGWLWKAK</sequence>
<dbReference type="InterPro" id="IPR004845">
    <property type="entry name" value="T2SS_GspD_CS"/>
</dbReference>
<dbReference type="RefSeq" id="WP_083732075.1">
    <property type="nucleotide sequence ID" value="NZ_CP017641.1"/>
</dbReference>
<dbReference type="STRING" id="1891926.Fuma_03056"/>
<evidence type="ECO:0000313" key="9">
    <source>
        <dbReference type="EMBL" id="APZ93438.1"/>
    </source>
</evidence>
<dbReference type="InterPro" id="IPR050810">
    <property type="entry name" value="Bact_Secretion_Sys_Channel"/>
</dbReference>
<comment type="similarity">
    <text evidence="4">Belongs to the bacterial secretin family.</text>
</comment>
<organism evidence="9 10">
    <name type="scientific">Fuerstiella marisgermanici</name>
    <dbReference type="NCBI Taxonomy" id="1891926"/>
    <lineage>
        <taxon>Bacteria</taxon>
        <taxon>Pseudomonadati</taxon>
        <taxon>Planctomycetota</taxon>
        <taxon>Planctomycetia</taxon>
        <taxon>Planctomycetales</taxon>
        <taxon>Planctomycetaceae</taxon>
        <taxon>Fuerstiella</taxon>
    </lineage>
</organism>
<dbReference type="Pfam" id="PF03958">
    <property type="entry name" value="Secretin_N"/>
    <property type="match status" value="6"/>
</dbReference>
<dbReference type="GO" id="GO:0009306">
    <property type="term" value="P:protein secretion"/>
    <property type="evidence" value="ECO:0007669"/>
    <property type="project" value="InterPro"/>
</dbReference>
<proteinExistence type="inferred from homology"/>
<dbReference type="InterPro" id="IPR038591">
    <property type="entry name" value="NolW-like_sf"/>
</dbReference>
<feature type="domain" description="NolW-like" evidence="8">
    <location>
        <begin position="35"/>
        <end position="97"/>
    </location>
</feature>
<dbReference type="InterPro" id="IPR005644">
    <property type="entry name" value="NolW-like"/>
</dbReference>
<evidence type="ECO:0000256" key="5">
    <source>
        <dbReference type="RuleBase" id="RU004004"/>
    </source>
</evidence>
<feature type="domain" description="NolW-like" evidence="8">
    <location>
        <begin position="433"/>
        <end position="498"/>
    </location>
</feature>
<protein>
    <submittedName>
        <fullName evidence="9">Pullulanase secretion envelope PulD</fullName>
    </submittedName>
</protein>
<accession>A0A1P8WHB3</accession>
<feature type="domain" description="NolW-like" evidence="8">
    <location>
        <begin position="758"/>
        <end position="838"/>
    </location>
</feature>
<feature type="domain" description="NolW-like" evidence="8">
    <location>
        <begin position="674"/>
        <end position="753"/>
    </location>
</feature>
<dbReference type="Pfam" id="PF00263">
    <property type="entry name" value="Secretin"/>
    <property type="match status" value="1"/>
</dbReference>
<evidence type="ECO:0000313" key="10">
    <source>
        <dbReference type="Proteomes" id="UP000187735"/>
    </source>
</evidence>
<evidence type="ECO:0000256" key="4">
    <source>
        <dbReference type="RuleBase" id="RU004003"/>
    </source>
</evidence>
<feature type="compositionally biased region" description="Low complexity" evidence="6">
    <location>
        <begin position="1232"/>
        <end position="1248"/>
    </location>
</feature>
<dbReference type="PROSITE" id="PS00875">
    <property type="entry name" value="T2SP_D"/>
    <property type="match status" value="1"/>
</dbReference>
<dbReference type="PANTHER" id="PTHR30332">
    <property type="entry name" value="PROBABLE GENERAL SECRETION PATHWAY PROTEIN D"/>
    <property type="match status" value="1"/>
</dbReference>
<feature type="domain" description="Type II/III secretion system secretin-like" evidence="7">
    <location>
        <begin position="967"/>
        <end position="1138"/>
    </location>
</feature>
<keyword evidence="10" id="KW-1185">Reference proteome</keyword>
<dbReference type="KEGG" id="fmr:Fuma_03056"/>
<dbReference type="OrthoDB" id="9779724at2"/>
<feature type="compositionally biased region" description="Polar residues" evidence="6">
    <location>
        <begin position="1251"/>
        <end position="1261"/>
    </location>
</feature>
<dbReference type="GO" id="GO:0015627">
    <property type="term" value="C:type II protein secretion system complex"/>
    <property type="evidence" value="ECO:0007669"/>
    <property type="project" value="TreeGrafter"/>
</dbReference>
<keyword evidence="5" id="KW-0813">Transport</keyword>
<keyword evidence="3" id="KW-0472">Membrane</keyword>
<dbReference type="PRINTS" id="PR00811">
    <property type="entry name" value="BCTERIALGSPD"/>
</dbReference>
<dbReference type="InterPro" id="IPR004846">
    <property type="entry name" value="T2SS/T3SS_dom"/>
</dbReference>
<dbReference type="GO" id="GO:0009279">
    <property type="term" value="C:cell outer membrane"/>
    <property type="evidence" value="ECO:0007669"/>
    <property type="project" value="UniProtKB-SubCell"/>
</dbReference>
<feature type="region of interest" description="Disordered" evidence="6">
    <location>
        <begin position="1202"/>
        <end position="1261"/>
    </location>
</feature>
<feature type="domain" description="NolW-like" evidence="8">
    <location>
        <begin position="505"/>
        <end position="569"/>
    </location>
</feature>
<evidence type="ECO:0000259" key="7">
    <source>
        <dbReference type="Pfam" id="PF00263"/>
    </source>
</evidence>
<dbReference type="PANTHER" id="PTHR30332:SF24">
    <property type="entry name" value="SECRETIN GSPD-RELATED"/>
    <property type="match status" value="1"/>
</dbReference>
<evidence type="ECO:0000259" key="8">
    <source>
        <dbReference type="Pfam" id="PF03958"/>
    </source>
</evidence>
<keyword evidence="2" id="KW-0732">Signal</keyword>
<reference evidence="9 10" key="1">
    <citation type="journal article" date="2016" name="Front. Microbiol.">
        <title>Fuerstia marisgermanicae gen. nov., sp. nov., an Unusual Member of the Phylum Planctomycetes from the German Wadden Sea.</title>
        <authorList>
            <person name="Kohn T."/>
            <person name="Heuer A."/>
            <person name="Jogler M."/>
            <person name="Vollmers J."/>
            <person name="Boedeker C."/>
            <person name="Bunk B."/>
            <person name="Rast P."/>
            <person name="Borchert D."/>
            <person name="Glockner I."/>
            <person name="Freese H.M."/>
            <person name="Klenk H.P."/>
            <person name="Overmann J."/>
            <person name="Kaster A.K."/>
            <person name="Rohde M."/>
            <person name="Wiegand S."/>
            <person name="Jogler C."/>
        </authorList>
    </citation>
    <scope>NUCLEOTIDE SEQUENCE [LARGE SCALE GENOMIC DNA]</scope>
    <source>
        <strain evidence="9 10">NH11</strain>
    </source>
</reference>
<dbReference type="Gene3D" id="3.30.1370.120">
    <property type="match status" value="6"/>
</dbReference>
<gene>
    <name evidence="9" type="primary">pulD</name>
    <name evidence="9" type="ORF">Fuma_03056</name>
</gene>
<name>A0A1P8WHB3_9PLAN</name>